<dbReference type="SUPFAM" id="SSF46689">
    <property type="entry name" value="Homeodomain-like"/>
    <property type="match status" value="1"/>
</dbReference>
<sequence>MKPYSIDLRERVVNAIEQGDGSFRKVAQRFCVSKNCVERWVAQKRTHGHVVPRKQGGSVSSVMEHQDQLLAIFEKQTDATLAEYCELLFDATGLWVSQSTMCRTFQRLDLPRQKKRSAPAKRRANEYSA</sequence>
<dbReference type="InterPro" id="IPR009057">
    <property type="entry name" value="Homeodomain-like_sf"/>
</dbReference>
<dbReference type="EMBL" id="CADCTY010001854">
    <property type="protein sequence ID" value="CAA9391324.1"/>
    <property type="molecule type" value="Genomic_DNA"/>
</dbReference>
<protein>
    <recommendedName>
        <fullName evidence="1">Transposase Synechocystis PCC 6803 domain-containing protein</fullName>
    </recommendedName>
</protein>
<dbReference type="InterPro" id="IPR036388">
    <property type="entry name" value="WH-like_DNA-bd_sf"/>
</dbReference>
<dbReference type="AlphaFoldDB" id="A0A6J4NKZ0"/>
<name>A0A6J4NKZ0_9CYAN</name>
<reference evidence="2" key="1">
    <citation type="submission" date="2020-02" db="EMBL/GenBank/DDBJ databases">
        <authorList>
            <person name="Meier V. D."/>
        </authorList>
    </citation>
    <scope>NUCLEOTIDE SEQUENCE</scope>
    <source>
        <strain evidence="2">AVDCRST_MAG94</strain>
    </source>
</reference>
<evidence type="ECO:0000313" key="2">
    <source>
        <dbReference type="EMBL" id="CAA9391324.1"/>
    </source>
</evidence>
<evidence type="ECO:0000259" key="1">
    <source>
        <dbReference type="Pfam" id="PF01710"/>
    </source>
</evidence>
<gene>
    <name evidence="2" type="ORF">AVDCRST_MAG94-5418</name>
</gene>
<dbReference type="Pfam" id="PF01710">
    <property type="entry name" value="HTH_Tnp_IS630"/>
    <property type="match status" value="1"/>
</dbReference>
<organism evidence="2">
    <name type="scientific">uncultured Leptolyngbya sp</name>
    <dbReference type="NCBI Taxonomy" id="332963"/>
    <lineage>
        <taxon>Bacteria</taxon>
        <taxon>Bacillati</taxon>
        <taxon>Cyanobacteriota</taxon>
        <taxon>Cyanophyceae</taxon>
        <taxon>Leptolyngbyales</taxon>
        <taxon>Leptolyngbyaceae</taxon>
        <taxon>Leptolyngbya group</taxon>
        <taxon>Leptolyngbya</taxon>
        <taxon>environmental samples</taxon>
    </lineage>
</organism>
<proteinExistence type="predicted"/>
<accession>A0A6J4NKZ0</accession>
<feature type="domain" description="Transposase Synechocystis PCC 6803" evidence="1">
    <location>
        <begin position="4"/>
        <end position="117"/>
    </location>
</feature>
<dbReference type="InterPro" id="IPR002622">
    <property type="entry name" value="Transposase_14"/>
</dbReference>
<dbReference type="Gene3D" id="1.10.10.10">
    <property type="entry name" value="Winged helix-like DNA-binding domain superfamily/Winged helix DNA-binding domain"/>
    <property type="match status" value="1"/>
</dbReference>